<evidence type="ECO:0000313" key="3">
    <source>
        <dbReference type="Proteomes" id="UP001367508"/>
    </source>
</evidence>
<accession>A0AAN9M020</accession>
<reference evidence="2 3" key="1">
    <citation type="submission" date="2024-01" db="EMBL/GenBank/DDBJ databases">
        <title>The genomes of 5 underutilized Papilionoideae crops provide insights into root nodulation and disease resistanc.</title>
        <authorList>
            <person name="Jiang F."/>
        </authorList>
    </citation>
    <scope>NUCLEOTIDE SEQUENCE [LARGE SCALE GENOMIC DNA]</scope>
    <source>
        <strain evidence="2">LVBAO_FW01</strain>
        <tissue evidence="2">Leaves</tissue>
    </source>
</reference>
<feature type="chain" id="PRO_5042939572" evidence="1">
    <location>
        <begin position="27"/>
        <end position="147"/>
    </location>
</feature>
<proteinExistence type="predicted"/>
<comment type="caution">
    <text evidence="2">The sequence shown here is derived from an EMBL/GenBank/DDBJ whole genome shotgun (WGS) entry which is preliminary data.</text>
</comment>
<keyword evidence="3" id="KW-1185">Reference proteome</keyword>
<keyword evidence="1" id="KW-0732">Signal</keyword>
<dbReference type="PANTHER" id="PTHR35630">
    <property type="entry name" value="LEGUMINOSIN GROUP486 SECRETED PEPTIDE"/>
    <property type="match status" value="1"/>
</dbReference>
<evidence type="ECO:0000256" key="1">
    <source>
        <dbReference type="SAM" id="SignalP"/>
    </source>
</evidence>
<gene>
    <name evidence="2" type="ORF">VNO77_11870</name>
</gene>
<dbReference type="EMBL" id="JAYMYQ010000003">
    <property type="protein sequence ID" value="KAK7343258.1"/>
    <property type="molecule type" value="Genomic_DNA"/>
</dbReference>
<dbReference type="Proteomes" id="UP001367508">
    <property type="component" value="Unassembled WGS sequence"/>
</dbReference>
<dbReference type="AlphaFoldDB" id="A0AAN9M020"/>
<name>A0AAN9M020_CANGL</name>
<sequence>MGNRIHVSLLMVMVVFVMCLNGSIRANSLTPSQTPPIIQPHLNESYINILVISIANDLPPGSENIYFSSSFRENKLTVKQGHPVAELANFDLHWGELRRMSSYARFYLYDPEQDGSHQRIYYSARTDAVYRSWDNKNWEIRVGWVKI</sequence>
<organism evidence="2 3">
    <name type="scientific">Canavalia gladiata</name>
    <name type="common">Sword bean</name>
    <name type="synonym">Dolichos gladiatus</name>
    <dbReference type="NCBI Taxonomy" id="3824"/>
    <lineage>
        <taxon>Eukaryota</taxon>
        <taxon>Viridiplantae</taxon>
        <taxon>Streptophyta</taxon>
        <taxon>Embryophyta</taxon>
        <taxon>Tracheophyta</taxon>
        <taxon>Spermatophyta</taxon>
        <taxon>Magnoliopsida</taxon>
        <taxon>eudicotyledons</taxon>
        <taxon>Gunneridae</taxon>
        <taxon>Pentapetalae</taxon>
        <taxon>rosids</taxon>
        <taxon>fabids</taxon>
        <taxon>Fabales</taxon>
        <taxon>Fabaceae</taxon>
        <taxon>Papilionoideae</taxon>
        <taxon>50 kb inversion clade</taxon>
        <taxon>NPAAA clade</taxon>
        <taxon>indigoferoid/millettioid clade</taxon>
        <taxon>Phaseoleae</taxon>
        <taxon>Canavalia</taxon>
    </lineage>
</organism>
<protein>
    <submittedName>
        <fullName evidence="2">Uncharacterized protein</fullName>
    </submittedName>
</protein>
<feature type="signal peptide" evidence="1">
    <location>
        <begin position="1"/>
        <end position="26"/>
    </location>
</feature>
<evidence type="ECO:0000313" key="2">
    <source>
        <dbReference type="EMBL" id="KAK7343258.1"/>
    </source>
</evidence>
<dbReference type="PANTHER" id="PTHR35630:SF2">
    <property type="entry name" value="LEGUMINOSIN GROUP486 SECRETED PEPTIDE"/>
    <property type="match status" value="1"/>
</dbReference>